<evidence type="ECO:0000313" key="2">
    <source>
        <dbReference type="Proteomes" id="UP000038010"/>
    </source>
</evidence>
<dbReference type="RefSeq" id="XP_017995604.1">
    <property type="nucleotide sequence ID" value="XM_018144961.1"/>
</dbReference>
<name>A0A0N0NIB3_9EURO</name>
<accession>A0A0N0NIB3</accession>
<reference evidence="1 2" key="1">
    <citation type="submission" date="2015-06" db="EMBL/GenBank/DDBJ databases">
        <title>Draft genome of the ant-associated black yeast Phialophora attae CBS 131958.</title>
        <authorList>
            <person name="Moreno L.F."/>
            <person name="Stielow B.J."/>
            <person name="de Hoog S."/>
            <person name="Vicente V.A."/>
            <person name="Weiss V.A."/>
            <person name="de Vries M."/>
            <person name="Cruz L.M."/>
            <person name="Souza E.M."/>
        </authorList>
    </citation>
    <scope>NUCLEOTIDE SEQUENCE [LARGE SCALE GENOMIC DNA]</scope>
    <source>
        <strain evidence="1 2">CBS 131958</strain>
    </source>
</reference>
<evidence type="ECO:0000313" key="1">
    <source>
        <dbReference type="EMBL" id="KPI35641.1"/>
    </source>
</evidence>
<organism evidence="1 2">
    <name type="scientific">Cyphellophora attinorum</name>
    <dbReference type="NCBI Taxonomy" id="1664694"/>
    <lineage>
        <taxon>Eukaryota</taxon>
        <taxon>Fungi</taxon>
        <taxon>Dikarya</taxon>
        <taxon>Ascomycota</taxon>
        <taxon>Pezizomycotina</taxon>
        <taxon>Eurotiomycetes</taxon>
        <taxon>Chaetothyriomycetidae</taxon>
        <taxon>Chaetothyriales</taxon>
        <taxon>Cyphellophoraceae</taxon>
        <taxon>Cyphellophora</taxon>
    </lineage>
</organism>
<dbReference type="GeneID" id="28736840"/>
<dbReference type="OrthoDB" id="5314997at2759"/>
<gene>
    <name evidence="1" type="ORF">AB675_4797</name>
</gene>
<dbReference type="VEuPathDB" id="FungiDB:AB675_4797"/>
<dbReference type="EMBL" id="LFJN01000038">
    <property type="protein sequence ID" value="KPI35641.1"/>
    <property type="molecule type" value="Genomic_DNA"/>
</dbReference>
<protein>
    <submittedName>
        <fullName evidence="1">Uncharacterized protein</fullName>
    </submittedName>
</protein>
<dbReference type="AlphaFoldDB" id="A0A0N0NIB3"/>
<proteinExistence type="predicted"/>
<dbReference type="Proteomes" id="UP000038010">
    <property type="component" value="Unassembled WGS sequence"/>
</dbReference>
<keyword evidence="2" id="KW-1185">Reference proteome</keyword>
<sequence>MSADVKPFRFLDLPKEVRLVVYEHLFAGYVLQVGFCEDICKIIDEDTGPRQDARRSHEYLEARGWGRSKSTPALLGILATNKLIHAEAMSALQQWVSLDIGSCCFEETLDRIPSDLKHVKIVHIEDWYLDRFDHASYPDLHTLMITVINPILRPPYISNEEAVRDVIEWAMDDSPDLFAIASSRPEIEILLYCHFLGHPGHVRSCCFPFSRKAIIDKHLQIAKADFRTQAIISRHPEPPRASDL</sequence>
<comment type="caution">
    <text evidence="1">The sequence shown here is derived from an EMBL/GenBank/DDBJ whole genome shotgun (WGS) entry which is preliminary data.</text>
</comment>